<accession>A0ABR0E5D9</accession>
<dbReference type="Pfam" id="PF26639">
    <property type="entry name" value="Het-6_barrel"/>
    <property type="match status" value="1"/>
</dbReference>
<gene>
    <name evidence="2" type="ORF">PRZ48_012635</name>
</gene>
<reference evidence="2 3" key="1">
    <citation type="journal article" date="2023" name="G3 (Bethesda)">
        <title>A chromosome-level genome assembly of Zasmidium syzygii isolated from banana leaves.</title>
        <authorList>
            <person name="van Westerhoven A.C."/>
            <person name="Mehrabi R."/>
            <person name="Talebi R."/>
            <person name="Steentjes M.B.F."/>
            <person name="Corcolon B."/>
            <person name="Chong P.A."/>
            <person name="Kema G.H.J."/>
            <person name="Seidl M.F."/>
        </authorList>
    </citation>
    <scope>NUCLEOTIDE SEQUENCE [LARGE SCALE GENOMIC DNA]</scope>
    <source>
        <strain evidence="2 3">P124</strain>
    </source>
</reference>
<proteinExistence type="predicted"/>
<comment type="caution">
    <text evidence="2">The sequence shown here is derived from an EMBL/GenBank/DDBJ whole genome shotgun (WGS) entry which is preliminary data.</text>
</comment>
<dbReference type="EMBL" id="JAXOVC010000010">
    <property type="protein sequence ID" value="KAK4496653.1"/>
    <property type="molecule type" value="Genomic_DNA"/>
</dbReference>
<dbReference type="PANTHER" id="PTHR24148">
    <property type="entry name" value="ANKYRIN REPEAT DOMAIN-CONTAINING PROTEIN 39 HOMOLOG-RELATED"/>
    <property type="match status" value="1"/>
</dbReference>
<dbReference type="InterPro" id="IPR052895">
    <property type="entry name" value="HetReg/Transcr_Mod"/>
</dbReference>
<protein>
    <recommendedName>
        <fullName evidence="1">Heterokaryon incompatibility domain-containing protein</fullName>
    </recommendedName>
</protein>
<evidence type="ECO:0000259" key="1">
    <source>
        <dbReference type="Pfam" id="PF06985"/>
    </source>
</evidence>
<keyword evidence="3" id="KW-1185">Reference proteome</keyword>
<evidence type="ECO:0000313" key="2">
    <source>
        <dbReference type="EMBL" id="KAK4496653.1"/>
    </source>
</evidence>
<dbReference type="Proteomes" id="UP001305779">
    <property type="component" value="Unassembled WGS sequence"/>
</dbReference>
<name>A0ABR0E5D9_ZASCE</name>
<dbReference type="Pfam" id="PF06985">
    <property type="entry name" value="HET"/>
    <property type="match status" value="1"/>
</dbReference>
<evidence type="ECO:0000313" key="3">
    <source>
        <dbReference type="Proteomes" id="UP001305779"/>
    </source>
</evidence>
<sequence>MAAPRKLRPKILGDYKYSPLTSEPFGFRLLQLLPGRRGSPIRIEIGHFDLVPDGYPPYEALSYTWGDPHDKVPIIVSGDDQGCNLYVTRNCEEALQYLRLEKRPRRLWIDAICINQSDDEEKGSQVFNMISIYRSSRQVIAWLGPADATTNVAFNWIHTVNRNIAFSMEQTRLYLIRDGNSSYLRRSGIFNISEHEAMALAKLLKRPWFSRLWIRQEMGCRMDQAILKCGGHVTTGKRLRTIMSYLAGSYHATAVGDRLFSLIHSLTMTTYHHCLFQLLDAMRNAHCLDPKDRIYVAEAMAVDCENRSPPTYTAEWKSVYTKWAKQHIGQKRLDMLQFAGLSSANPDLPSWVPDWTEPRPPSLTAQFANGGARAECQLRGFGRLEVSGRHISDLRDLIGFRSSYDDEPSSVLVDEDRDFLQGLIRLGKVDQTDEAEKLTSLIHVLTAGYIAEREIPRFFASQSLSRIRAYLQAFMAKEQDRTATDMAGEILGIFEVSLWCGRAFFTTTSGQMGLCPASSKRGDKVVVVLGSDVPLILRPRGHGQYKLIGPAYCDGVMSGEAVLGPLPDCVEHVRHIRRGFLYTAFRDKATRKATFTDPRLPTLPEGWRVATDKAAPYCPRYEHVKTGELRYAWSDPRCDADQLRARGVKLETFTLV</sequence>
<dbReference type="PANTHER" id="PTHR24148:SF64">
    <property type="entry name" value="HETEROKARYON INCOMPATIBILITY DOMAIN-CONTAINING PROTEIN"/>
    <property type="match status" value="1"/>
</dbReference>
<dbReference type="InterPro" id="IPR010730">
    <property type="entry name" value="HET"/>
</dbReference>
<organism evidence="2 3">
    <name type="scientific">Zasmidium cellare</name>
    <name type="common">Wine cellar mold</name>
    <name type="synonym">Racodium cellare</name>
    <dbReference type="NCBI Taxonomy" id="395010"/>
    <lineage>
        <taxon>Eukaryota</taxon>
        <taxon>Fungi</taxon>
        <taxon>Dikarya</taxon>
        <taxon>Ascomycota</taxon>
        <taxon>Pezizomycotina</taxon>
        <taxon>Dothideomycetes</taxon>
        <taxon>Dothideomycetidae</taxon>
        <taxon>Mycosphaerellales</taxon>
        <taxon>Mycosphaerellaceae</taxon>
        <taxon>Zasmidium</taxon>
    </lineage>
</organism>
<feature type="domain" description="Heterokaryon incompatibility" evidence="1">
    <location>
        <begin position="58"/>
        <end position="217"/>
    </location>
</feature>